<dbReference type="GO" id="GO:0004672">
    <property type="term" value="F:protein kinase activity"/>
    <property type="evidence" value="ECO:0007669"/>
    <property type="project" value="InterPro"/>
</dbReference>
<dbReference type="InterPro" id="IPR001245">
    <property type="entry name" value="Ser-Thr/Tyr_kinase_cat_dom"/>
</dbReference>
<comment type="caution">
    <text evidence="2">The sequence shown here is derived from an EMBL/GenBank/DDBJ whole genome shotgun (WGS) entry which is preliminary data.</text>
</comment>
<evidence type="ECO:0000313" key="2">
    <source>
        <dbReference type="EMBL" id="GES85542.1"/>
    </source>
</evidence>
<dbReference type="AlphaFoldDB" id="A0A8H3LC02"/>
<dbReference type="OrthoDB" id="3205772at2759"/>
<keyword evidence="2" id="KW-0808">Transferase</keyword>
<dbReference type="InterPro" id="IPR011009">
    <property type="entry name" value="Kinase-like_dom_sf"/>
</dbReference>
<dbReference type="EMBL" id="BLAL01000156">
    <property type="protein sequence ID" value="GES85542.1"/>
    <property type="molecule type" value="Genomic_DNA"/>
</dbReference>
<dbReference type="SUPFAM" id="SSF56112">
    <property type="entry name" value="Protein kinase-like (PK-like)"/>
    <property type="match status" value="1"/>
</dbReference>
<keyword evidence="2" id="KW-0418">Kinase</keyword>
<evidence type="ECO:0000313" key="3">
    <source>
        <dbReference type="Proteomes" id="UP000615446"/>
    </source>
</evidence>
<reference evidence="2" key="1">
    <citation type="submission" date="2019-10" db="EMBL/GenBank/DDBJ databases">
        <title>Conservation and host-specific expression of non-tandemly repeated heterogenous ribosome RNA gene in arbuscular mycorrhizal fungi.</title>
        <authorList>
            <person name="Maeda T."/>
            <person name="Kobayashi Y."/>
            <person name="Nakagawa T."/>
            <person name="Ezawa T."/>
            <person name="Yamaguchi K."/>
            <person name="Bino T."/>
            <person name="Nishimoto Y."/>
            <person name="Shigenobu S."/>
            <person name="Kawaguchi M."/>
        </authorList>
    </citation>
    <scope>NUCLEOTIDE SEQUENCE</scope>
    <source>
        <strain evidence="2">HR1</strain>
    </source>
</reference>
<dbReference type="Gene3D" id="1.10.510.10">
    <property type="entry name" value="Transferase(Phosphotransferase) domain 1"/>
    <property type="match status" value="1"/>
</dbReference>
<protein>
    <submittedName>
        <fullName evidence="2">Kinase-like domain-containing protein</fullName>
    </submittedName>
</protein>
<gene>
    <name evidence="2" type="ORF">RCL2_001264600</name>
</gene>
<evidence type="ECO:0000259" key="1">
    <source>
        <dbReference type="Pfam" id="PF07714"/>
    </source>
</evidence>
<dbReference type="Pfam" id="PF07714">
    <property type="entry name" value="PK_Tyr_Ser-Thr"/>
    <property type="match status" value="1"/>
</dbReference>
<proteinExistence type="predicted"/>
<feature type="domain" description="Serine-threonine/tyrosine-protein kinase catalytic" evidence="1">
    <location>
        <begin position="1"/>
        <end position="62"/>
    </location>
</feature>
<name>A0A8H3LC02_9GLOM</name>
<accession>A0A8H3LC02</accession>
<organism evidence="2 3">
    <name type="scientific">Rhizophagus clarus</name>
    <dbReference type="NCBI Taxonomy" id="94130"/>
    <lineage>
        <taxon>Eukaryota</taxon>
        <taxon>Fungi</taxon>
        <taxon>Fungi incertae sedis</taxon>
        <taxon>Mucoromycota</taxon>
        <taxon>Glomeromycotina</taxon>
        <taxon>Glomeromycetes</taxon>
        <taxon>Glomerales</taxon>
        <taxon>Glomeraceae</taxon>
        <taxon>Rhizophagus</taxon>
    </lineage>
</organism>
<dbReference type="Proteomes" id="UP000615446">
    <property type="component" value="Unassembled WGS sequence"/>
</dbReference>
<sequence>MWEFTSGVPPFNDRAHDLQLSISICKGERPEIIESTPQCYVDLMKKCWNEDPLKRPSAEEVGNIIECWIRRPYNNKIKSECLEYIVDNIKSLDIKTDKN</sequence>